<proteinExistence type="predicted"/>
<evidence type="ECO:0000313" key="1">
    <source>
        <dbReference type="EMBL" id="RMX44578.1"/>
    </source>
</evidence>
<sequence length="141" mass="15626">MPVEYYLGRELIESRKYRTTGYSSYTVNPVQSQPKFSVQVTKPILAIGQATQVLKRNWSNFHLSSLDGVVMSHPVIPVDTIAIREVLPMMIQSIQVRVMTALVPPGSFVLHSTVTNPAVVVLIFGCKEMATMTSKRITSSS</sequence>
<dbReference type="EMBL" id="RCHS01002970">
    <property type="protein sequence ID" value="RMX44578.1"/>
    <property type="molecule type" value="Genomic_DNA"/>
</dbReference>
<evidence type="ECO:0000313" key="2">
    <source>
        <dbReference type="Proteomes" id="UP000275408"/>
    </source>
</evidence>
<organism evidence="1 2">
    <name type="scientific">Pocillopora damicornis</name>
    <name type="common">Cauliflower coral</name>
    <name type="synonym">Millepora damicornis</name>
    <dbReference type="NCBI Taxonomy" id="46731"/>
    <lineage>
        <taxon>Eukaryota</taxon>
        <taxon>Metazoa</taxon>
        <taxon>Cnidaria</taxon>
        <taxon>Anthozoa</taxon>
        <taxon>Hexacorallia</taxon>
        <taxon>Scleractinia</taxon>
        <taxon>Astrocoeniina</taxon>
        <taxon>Pocilloporidae</taxon>
        <taxon>Pocillopora</taxon>
    </lineage>
</organism>
<protein>
    <submittedName>
        <fullName evidence="1">Uncharacterized protein</fullName>
    </submittedName>
</protein>
<accession>A0A3M6TTF1</accession>
<keyword evidence="2" id="KW-1185">Reference proteome</keyword>
<dbReference type="Proteomes" id="UP000275408">
    <property type="component" value="Unassembled WGS sequence"/>
</dbReference>
<dbReference type="AlphaFoldDB" id="A0A3M6TTF1"/>
<name>A0A3M6TTF1_POCDA</name>
<reference evidence="1 2" key="1">
    <citation type="journal article" date="2018" name="Sci. Rep.">
        <title>Comparative analysis of the Pocillopora damicornis genome highlights role of immune system in coral evolution.</title>
        <authorList>
            <person name="Cunning R."/>
            <person name="Bay R.A."/>
            <person name="Gillette P."/>
            <person name="Baker A.C."/>
            <person name="Traylor-Knowles N."/>
        </authorList>
    </citation>
    <scope>NUCLEOTIDE SEQUENCE [LARGE SCALE GENOMIC DNA]</scope>
    <source>
        <strain evidence="1">RSMAS</strain>
        <tissue evidence="1">Whole animal</tissue>
    </source>
</reference>
<gene>
    <name evidence="1" type="ORF">pdam_00002794</name>
</gene>
<comment type="caution">
    <text evidence="1">The sequence shown here is derived from an EMBL/GenBank/DDBJ whole genome shotgun (WGS) entry which is preliminary data.</text>
</comment>